<proteinExistence type="predicted"/>
<dbReference type="EMBL" id="JAAXPC010000017">
    <property type="protein sequence ID" value="NKY04333.1"/>
    <property type="molecule type" value="Genomic_DNA"/>
</dbReference>
<comment type="caution">
    <text evidence="1">The sequence shown here is derived from an EMBL/GenBank/DDBJ whole genome shotgun (WGS) entry which is preliminary data.</text>
</comment>
<dbReference type="AlphaFoldDB" id="A0A846WUJ1"/>
<evidence type="ECO:0000313" key="1">
    <source>
        <dbReference type="EMBL" id="NKY04333.1"/>
    </source>
</evidence>
<dbReference type="Proteomes" id="UP000563898">
    <property type="component" value="Unassembled WGS sequence"/>
</dbReference>
<reference evidence="1 2" key="1">
    <citation type="submission" date="2020-04" db="EMBL/GenBank/DDBJ databases">
        <title>MicrobeNet Type strains.</title>
        <authorList>
            <person name="Nicholson A.C."/>
        </authorList>
    </citation>
    <scope>NUCLEOTIDE SEQUENCE [LARGE SCALE GENOMIC DNA]</scope>
    <source>
        <strain evidence="1 2">ATCC BAA-14</strain>
    </source>
</reference>
<sequence>MLIDVDERVRAEINLDAVFGALPTLVELVPDARDILSPMRSDTTLTLRAPGGLNARYTFGSGGIRPGWGAGGPTLFFTSACHLNAVVAGDSSPIPAAGPRGLRFLTTVFTPLTNLLGEYLRPDPQRLADPRFREISTLLTLEVVAGALTVVANHDDSGRFSAAHMSDGRIDMQIGDEYTYRFRVASSYMRRTDVTSARPTAVLRFADLTVVGDVLAGRESSLACVGDGRIAMYGLIPLIDNLNRILDRVGAYLEP</sequence>
<name>A0A846WUJ1_9ACTN</name>
<dbReference type="RefSeq" id="WP_006369972.1">
    <property type="nucleotide sequence ID" value="NZ_JAAXPC010000017.1"/>
</dbReference>
<gene>
    <name evidence="1" type="ORF">HGA05_22455</name>
</gene>
<organism evidence="1 2">
    <name type="scientific">Gordonia polyisoprenivorans</name>
    <dbReference type="NCBI Taxonomy" id="84595"/>
    <lineage>
        <taxon>Bacteria</taxon>
        <taxon>Bacillati</taxon>
        <taxon>Actinomycetota</taxon>
        <taxon>Actinomycetes</taxon>
        <taxon>Mycobacteriales</taxon>
        <taxon>Gordoniaceae</taxon>
        <taxon>Gordonia</taxon>
    </lineage>
</organism>
<protein>
    <recommendedName>
        <fullName evidence="3">SCP2 domain-containing protein</fullName>
    </recommendedName>
</protein>
<evidence type="ECO:0000313" key="2">
    <source>
        <dbReference type="Proteomes" id="UP000563898"/>
    </source>
</evidence>
<accession>A0A846WUJ1</accession>
<evidence type="ECO:0008006" key="3">
    <source>
        <dbReference type="Google" id="ProtNLM"/>
    </source>
</evidence>